<dbReference type="KEGG" id="nwl:NWFMUON74_36730"/>
<dbReference type="InterPro" id="IPR018713">
    <property type="entry name" value="MPAB/Lcp_cat_dom"/>
</dbReference>
<name>A0A7G1KM45_9NOCA</name>
<dbReference type="Proteomes" id="UP000516173">
    <property type="component" value="Chromosome"/>
</dbReference>
<protein>
    <recommendedName>
        <fullName evidence="2">ER-bound oxygenase mpaB/mpaB'/Rubber oxygenase catalytic domain-containing protein</fullName>
    </recommendedName>
</protein>
<proteinExistence type="predicted"/>
<evidence type="ECO:0000313" key="3">
    <source>
        <dbReference type="EMBL" id="BCK55901.1"/>
    </source>
</evidence>
<accession>A0A7G1KM45</accession>
<feature type="domain" description="ER-bound oxygenase mpaB/mpaB'/Rubber oxygenase catalytic" evidence="2">
    <location>
        <begin position="66"/>
        <end position="301"/>
    </location>
</feature>
<dbReference type="PANTHER" id="PTHR36151:SF3">
    <property type="entry name" value="ER-BOUND OXYGENASE MPAB_MPAB'_RUBBER OXYGENASE CATALYTIC DOMAIN-CONTAINING PROTEIN"/>
    <property type="match status" value="1"/>
</dbReference>
<evidence type="ECO:0000256" key="1">
    <source>
        <dbReference type="SAM" id="MobiDB-lite"/>
    </source>
</evidence>
<feature type="compositionally biased region" description="Basic and acidic residues" evidence="1">
    <location>
        <begin position="43"/>
        <end position="53"/>
    </location>
</feature>
<organism evidence="3 4">
    <name type="scientific">Nocardia wallacei</name>
    <dbReference type="NCBI Taxonomy" id="480035"/>
    <lineage>
        <taxon>Bacteria</taxon>
        <taxon>Bacillati</taxon>
        <taxon>Actinomycetota</taxon>
        <taxon>Actinomycetes</taxon>
        <taxon>Mycobacteriales</taxon>
        <taxon>Nocardiaceae</taxon>
        <taxon>Nocardia</taxon>
    </lineage>
</organism>
<feature type="region of interest" description="Disordered" evidence="1">
    <location>
        <begin position="18"/>
        <end position="53"/>
    </location>
</feature>
<keyword evidence="4" id="KW-1185">Reference proteome</keyword>
<dbReference type="Pfam" id="PF09995">
    <property type="entry name" value="MPAB_Lcp_cat"/>
    <property type="match status" value="1"/>
</dbReference>
<dbReference type="EMBL" id="AP023396">
    <property type="protein sequence ID" value="BCK55901.1"/>
    <property type="molecule type" value="Genomic_DNA"/>
</dbReference>
<reference evidence="3 4" key="1">
    <citation type="submission" date="2020-08" db="EMBL/GenBank/DDBJ databases">
        <title>Genome Sequencing of Nocardia wallacei strain FMUON74 and assembly.</title>
        <authorList>
            <person name="Toyokawa M."/>
            <person name="Uesaka K."/>
        </authorList>
    </citation>
    <scope>NUCLEOTIDE SEQUENCE [LARGE SCALE GENOMIC DNA]</scope>
    <source>
        <strain evidence="3 4">FMUON74</strain>
    </source>
</reference>
<dbReference type="GO" id="GO:0016491">
    <property type="term" value="F:oxidoreductase activity"/>
    <property type="evidence" value="ECO:0007669"/>
    <property type="project" value="InterPro"/>
</dbReference>
<evidence type="ECO:0000313" key="4">
    <source>
        <dbReference type="Proteomes" id="UP000516173"/>
    </source>
</evidence>
<dbReference type="AlphaFoldDB" id="A0A7G1KM45"/>
<gene>
    <name evidence="3" type="ORF">NWFMUON74_36730</name>
</gene>
<evidence type="ECO:0000259" key="2">
    <source>
        <dbReference type="Pfam" id="PF09995"/>
    </source>
</evidence>
<sequence length="355" mass="39958">MWDCGTVDAVQIISMIGGSGEDGDDAAGKSARRAAPSPPVPERAADSSLKRSELHQIPLSPHSLTWRYMGDFRHFGIALRSAVTQAVHPQFAQSGMQHSRAHGPLERLRVAFVPIFETVYAPPEEARKRGLQIRNYHKPLSGTMPGGGRYHSLDANTFFFAHATFLDHVVTGIDRFVRRLSRAEKEQLFRESLDLYSMWGVALPADAPGSWAEFEAYFERALREESRGNIGARHVARRLNSRTLPRPPGGKIPPRAWNALVAVLMFLTIGGTPAAVREQLEISWSAREERLYVAVCAVSRALSPLWERLAPLSWRYPRVAVAAFRRERINPRRITMRRADDADPRPAVVERKWNR</sequence>
<dbReference type="PANTHER" id="PTHR36151">
    <property type="entry name" value="BLR2777 PROTEIN"/>
    <property type="match status" value="1"/>
</dbReference>